<dbReference type="AlphaFoldDB" id="H6L8N4"/>
<sequence>MSQIWLAKTIKPQKASAAANKKKTKIYQAQENAEKWPSNKPKEPKETKPSKST</sequence>
<feature type="compositionally biased region" description="Basic and acidic residues" evidence="1">
    <location>
        <begin position="40"/>
        <end position="53"/>
    </location>
</feature>
<protein>
    <submittedName>
        <fullName evidence="2">Uncharacterized protein</fullName>
    </submittedName>
</protein>
<feature type="region of interest" description="Disordered" evidence="1">
    <location>
        <begin position="1"/>
        <end position="53"/>
    </location>
</feature>
<dbReference type="STRING" id="984262.SGRA_4044"/>
<proteinExistence type="predicted"/>
<keyword evidence="3" id="KW-1185">Reference proteome</keyword>
<evidence type="ECO:0000313" key="2">
    <source>
        <dbReference type="EMBL" id="AFC26759.1"/>
    </source>
</evidence>
<evidence type="ECO:0000256" key="1">
    <source>
        <dbReference type="SAM" id="MobiDB-lite"/>
    </source>
</evidence>
<organism evidence="2 3">
    <name type="scientific">Saprospira grandis (strain Lewin)</name>
    <dbReference type="NCBI Taxonomy" id="984262"/>
    <lineage>
        <taxon>Bacteria</taxon>
        <taxon>Pseudomonadati</taxon>
        <taxon>Bacteroidota</taxon>
        <taxon>Saprospiria</taxon>
        <taxon>Saprospirales</taxon>
        <taxon>Saprospiraceae</taxon>
        <taxon>Saprospira</taxon>
    </lineage>
</organism>
<name>H6L8N4_SAPGL</name>
<dbReference type="HOGENOM" id="CLU_3066081_0_0_10"/>
<dbReference type="Proteomes" id="UP000007519">
    <property type="component" value="Chromosome"/>
</dbReference>
<evidence type="ECO:0000313" key="3">
    <source>
        <dbReference type="Proteomes" id="UP000007519"/>
    </source>
</evidence>
<gene>
    <name evidence="2" type="ordered locus">SGRA_4044</name>
</gene>
<dbReference type="KEGG" id="sgn:SGRA_4044"/>
<accession>H6L8N4</accession>
<reference evidence="2 3" key="1">
    <citation type="journal article" date="2012" name="Stand. Genomic Sci.">
        <title>Complete genome sequencing and analysis of Saprospira grandis str. Lewin, a predatory marine bacterium.</title>
        <authorList>
            <person name="Saw J.H."/>
            <person name="Yuryev A."/>
            <person name="Kanbe M."/>
            <person name="Hou S."/>
            <person name="Young A.G."/>
            <person name="Aizawa S."/>
            <person name="Alam M."/>
        </authorList>
    </citation>
    <scope>NUCLEOTIDE SEQUENCE [LARGE SCALE GENOMIC DNA]</scope>
    <source>
        <strain evidence="2 3">Lewin</strain>
    </source>
</reference>
<dbReference type="EMBL" id="CP002831">
    <property type="protein sequence ID" value="AFC26759.1"/>
    <property type="molecule type" value="Genomic_DNA"/>
</dbReference>